<accession>A0A9N9S7D7</accession>
<feature type="signal peptide" evidence="3">
    <location>
        <begin position="1"/>
        <end position="19"/>
    </location>
</feature>
<name>A0A9N9S7D7_9DIPT</name>
<protein>
    <submittedName>
        <fullName evidence="4">Uncharacterized protein</fullName>
    </submittedName>
</protein>
<evidence type="ECO:0000256" key="3">
    <source>
        <dbReference type="SAM" id="SignalP"/>
    </source>
</evidence>
<dbReference type="EMBL" id="OU895879">
    <property type="protein sequence ID" value="CAG9809614.1"/>
    <property type="molecule type" value="Genomic_DNA"/>
</dbReference>
<feature type="compositionally biased region" description="Low complexity" evidence="2">
    <location>
        <begin position="52"/>
        <end position="70"/>
    </location>
</feature>
<reference evidence="4" key="1">
    <citation type="submission" date="2022-01" db="EMBL/GenBank/DDBJ databases">
        <authorList>
            <person name="King R."/>
        </authorList>
    </citation>
    <scope>NUCLEOTIDE SEQUENCE</scope>
</reference>
<dbReference type="Proteomes" id="UP001153620">
    <property type="component" value="Chromosome 3"/>
</dbReference>
<keyword evidence="1" id="KW-0175">Coiled coil</keyword>
<dbReference type="OrthoDB" id="2148895at2759"/>
<keyword evidence="3" id="KW-0732">Signal</keyword>
<evidence type="ECO:0000313" key="4">
    <source>
        <dbReference type="EMBL" id="CAG9809614.1"/>
    </source>
</evidence>
<evidence type="ECO:0000313" key="5">
    <source>
        <dbReference type="Proteomes" id="UP001153620"/>
    </source>
</evidence>
<proteinExistence type="predicted"/>
<dbReference type="Pfam" id="PF11901">
    <property type="entry name" value="DM9"/>
    <property type="match status" value="1"/>
</dbReference>
<evidence type="ECO:0000256" key="2">
    <source>
        <dbReference type="SAM" id="MobiDB-lite"/>
    </source>
</evidence>
<feature type="chain" id="PRO_5040208047" evidence="3">
    <location>
        <begin position="20"/>
        <end position="463"/>
    </location>
</feature>
<reference evidence="4" key="2">
    <citation type="submission" date="2022-10" db="EMBL/GenBank/DDBJ databases">
        <authorList>
            <consortium name="ENA_rothamsted_submissions"/>
            <consortium name="culmorum"/>
            <person name="King R."/>
        </authorList>
    </citation>
    <scope>NUCLEOTIDE SEQUENCE</scope>
</reference>
<feature type="coiled-coil region" evidence="1">
    <location>
        <begin position="158"/>
        <end position="251"/>
    </location>
</feature>
<organism evidence="4 5">
    <name type="scientific">Chironomus riparius</name>
    <dbReference type="NCBI Taxonomy" id="315576"/>
    <lineage>
        <taxon>Eukaryota</taxon>
        <taxon>Metazoa</taxon>
        <taxon>Ecdysozoa</taxon>
        <taxon>Arthropoda</taxon>
        <taxon>Hexapoda</taxon>
        <taxon>Insecta</taxon>
        <taxon>Pterygota</taxon>
        <taxon>Neoptera</taxon>
        <taxon>Endopterygota</taxon>
        <taxon>Diptera</taxon>
        <taxon>Nematocera</taxon>
        <taxon>Chironomoidea</taxon>
        <taxon>Chironomidae</taxon>
        <taxon>Chironominae</taxon>
        <taxon>Chironomus</taxon>
    </lineage>
</organism>
<dbReference type="AlphaFoldDB" id="A0A9N9S7D7"/>
<feature type="region of interest" description="Disordered" evidence="2">
    <location>
        <begin position="42"/>
        <end position="72"/>
    </location>
</feature>
<sequence length="463" mass="53139">MKCLTSFLLIVLWTNLINSIPSTDEDYLEAVKDVKYLFGEGSGQIEPEEQPRSSTPSEELTSSLAATEEASSTDDLVQLYAATSSPEDQSTSTTEAILTTTPEDLSMYTKENLLRILGNRFNVLQTQYFENQKEILDKSKSSRDKQKLSSFTFINLFQNRFDKKMNEIKENIERLVSKRSEIETSIQEYLNEEAENAESLKEQKIILQNSKDQGCNECHGFLDDDAIVDELKNIDNKLARLENKNREEPNDAKEIQAINIKYKELIDIFEKEVQERKKKEDFSIINNMIQEKLRNYTEVIEQNLKDELISRKDFADNFLDLQKLQSTPIVECTSKPFEWRTYVNVSDTEQNGVLGGIDLDGSKVYVIRRKSGSDYNYGKVALRPSKNEAYITSDSLEINVDDYELLISNNYQWHSSETTKIAESTIPICRAKKDNLFVPGKLLKDGRCKIGFGFGVLYYDTNI</sequence>
<keyword evidence="5" id="KW-1185">Reference proteome</keyword>
<evidence type="ECO:0000256" key="1">
    <source>
        <dbReference type="SAM" id="Coils"/>
    </source>
</evidence>
<gene>
    <name evidence="4" type="ORF">CHIRRI_LOCUS12435</name>
</gene>
<dbReference type="InterPro" id="IPR006616">
    <property type="entry name" value="DM9_repeat"/>
</dbReference>